<dbReference type="AlphaFoldDB" id="X1SD28"/>
<comment type="caution">
    <text evidence="1">The sequence shown here is derived from an EMBL/GenBank/DDBJ whole genome shotgun (WGS) entry which is preliminary data.</text>
</comment>
<evidence type="ECO:0000313" key="1">
    <source>
        <dbReference type="EMBL" id="GAI73330.1"/>
    </source>
</evidence>
<gene>
    <name evidence="1" type="ORF">S12H4_23825</name>
</gene>
<organism evidence="1">
    <name type="scientific">marine sediment metagenome</name>
    <dbReference type="NCBI Taxonomy" id="412755"/>
    <lineage>
        <taxon>unclassified sequences</taxon>
        <taxon>metagenomes</taxon>
        <taxon>ecological metagenomes</taxon>
    </lineage>
</organism>
<sequence>MEIPKKINDKQRDLLLEYAKLSGEDLEKLGEKGIFTKIKNAFG</sequence>
<feature type="non-terminal residue" evidence="1">
    <location>
        <position position="43"/>
    </location>
</feature>
<proteinExistence type="predicted"/>
<dbReference type="EMBL" id="BARW01012743">
    <property type="protein sequence ID" value="GAI73330.1"/>
    <property type="molecule type" value="Genomic_DNA"/>
</dbReference>
<protein>
    <submittedName>
        <fullName evidence="1">Uncharacterized protein</fullName>
    </submittedName>
</protein>
<reference evidence="1" key="1">
    <citation type="journal article" date="2014" name="Front. Microbiol.">
        <title>High frequency of phylogenetically diverse reductive dehalogenase-homologous genes in deep subseafloor sedimentary metagenomes.</title>
        <authorList>
            <person name="Kawai M."/>
            <person name="Futagami T."/>
            <person name="Toyoda A."/>
            <person name="Takaki Y."/>
            <person name="Nishi S."/>
            <person name="Hori S."/>
            <person name="Arai W."/>
            <person name="Tsubouchi T."/>
            <person name="Morono Y."/>
            <person name="Uchiyama I."/>
            <person name="Ito T."/>
            <person name="Fujiyama A."/>
            <person name="Inagaki F."/>
            <person name="Takami H."/>
        </authorList>
    </citation>
    <scope>NUCLEOTIDE SEQUENCE</scope>
    <source>
        <strain evidence="1">Expedition CK06-06</strain>
    </source>
</reference>
<accession>X1SD28</accession>
<name>X1SD28_9ZZZZ</name>